<dbReference type="RefSeq" id="WP_304419786.1">
    <property type="nucleotide sequence ID" value="NZ_JANCMU010000001.1"/>
</dbReference>
<accession>A0A9X4MW21</accession>
<organism evidence="1 2">
    <name type="scientific">Profundicola chukchiensis</name>
    <dbReference type="NCBI Taxonomy" id="2961959"/>
    <lineage>
        <taxon>Bacteria</taxon>
        <taxon>Pseudomonadati</taxon>
        <taxon>Bacteroidota</taxon>
        <taxon>Flavobacteriia</taxon>
        <taxon>Flavobacteriales</taxon>
        <taxon>Weeksellaceae</taxon>
        <taxon>Profundicola</taxon>
    </lineage>
</organism>
<evidence type="ECO:0000313" key="1">
    <source>
        <dbReference type="EMBL" id="MDG4945064.1"/>
    </source>
</evidence>
<proteinExistence type="predicted"/>
<name>A0A9X4MW21_9FLAO</name>
<dbReference type="AlphaFoldDB" id="A0A9X4MW21"/>
<evidence type="ECO:0000313" key="2">
    <source>
        <dbReference type="Proteomes" id="UP001152599"/>
    </source>
</evidence>
<comment type="caution">
    <text evidence="1">The sequence shown here is derived from an EMBL/GenBank/DDBJ whole genome shotgun (WGS) entry which is preliminary data.</text>
</comment>
<dbReference type="EMBL" id="JANCMU010000001">
    <property type="protein sequence ID" value="MDG4945064.1"/>
    <property type="molecule type" value="Genomic_DNA"/>
</dbReference>
<reference evidence="1" key="1">
    <citation type="submission" date="2022-07" db="EMBL/GenBank/DDBJ databases">
        <title>Description and genome-wide analysis of Profundicola chukchiensis gen. nov., sp. nov., marine bacteria isolated from bottom sediments of the Chukchi Sea.</title>
        <authorList>
            <person name="Romanenko L."/>
            <person name="Otstavnykh N."/>
            <person name="Kurilenko V."/>
            <person name="Eremeev V."/>
            <person name="Velansky P."/>
            <person name="Mikhailov V."/>
            <person name="Isaeva M."/>
        </authorList>
    </citation>
    <scope>NUCLEOTIDE SEQUENCE</scope>
    <source>
        <strain evidence="1">KMM 9713</strain>
    </source>
</reference>
<sequence length="117" mass="13703">MKMNHNKFMNCVVIFIFLFGVLYFSLNSYFQNKMVYSLNITGVVEDIHIGTRDKSSVVLKFKNTDKFNKAIGFVKNADKNVIKKGDSIFKPMFSYQAQVFRKDATNEYKFIFKIKAR</sequence>
<dbReference type="Proteomes" id="UP001152599">
    <property type="component" value="Unassembled WGS sequence"/>
</dbReference>
<keyword evidence="2" id="KW-1185">Reference proteome</keyword>
<gene>
    <name evidence="1" type="ORF">NMK71_01430</name>
</gene>
<protein>
    <submittedName>
        <fullName evidence="1">Uncharacterized protein</fullName>
    </submittedName>
</protein>